<feature type="domain" description="MYND-type" evidence="5">
    <location>
        <begin position="60"/>
        <end position="103"/>
    </location>
</feature>
<evidence type="ECO:0000313" key="7">
    <source>
        <dbReference type="Proteomes" id="UP000693738"/>
    </source>
</evidence>
<evidence type="ECO:0000256" key="2">
    <source>
        <dbReference type="ARBA" id="ARBA00022771"/>
    </source>
</evidence>
<keyword evidence="4" id="KW-0732">Signal</keyword>
<keyword evidence="1" id="KW-0479">Metal-binding</keyword>
<evidence type="ECO:0000256" key="1">
    <source>
        <dbReference type="ARBA" id="ARBA00022723"/>
    </source>
</evidence>
<dbReference type="PROSITE" id="PS01360">
    <property type="entry name" value="ZF_MYND_1"/>
    <property type="match status" value="1"/>
</dbReference>
<evidence type="ECO:0000259" key="5">
    <source>
        <dbReference type="PROSITE" id="PS01360"/>
    </source>
</evidence>
<evidence type="ECO:0000313" key="6">
    <source>
        <dbReference type="EMBL" id="CAG7566185.1"/>
    </source>
</evidence>
<gene>
    <name evidence="6" type="ORF">FEQUK3_LOCUS11905</name>
</gene>
<reference evidence="6" key="1">
    <citation type="submission" date="2021-05" db="EMBL/GenBank/DDBJ databases">
        <authorList>
            <person name="Khan N."/>
        </authorList>
    </citation>
    <scope>NUCLEOTIDE SEQUENCE</scope>
</reference>
<organism evidence="6 7">
    <name type="scientific">Fusarium equiseti</name>
    <name type="common">Fusarium scirpi</name>
    <dbReference type="NCBI Taxonomy" id="61235"/>
    <lineage>
        <taxon>Eukaryota</taxon>
        <taxon>Fungi</taxon>
        <taxon>Dikarya</taxon>
        <taxon>Ascomycota</taxon>
        <taxon>Pezizomycotina</taxon>
        <taxon>Sordariomycetes</taxon>
        <taxon>Hypocreomycetidae</taxon>
        <taxon>Hypocreales</taxon>
        <taxon>Nectriaceae</taxon>
        <taxon>Fusarium</taxon>
        <taxon>Fusarium incarnatum-equiseti species complex</taxon>
    </lineage>
</organism>
<evidence type="ECO:0000256" key="4">
    <source>
        <dbReference type="SAM" id="SignalP"/>
    </source>
</evidence>
<keyword evidence="2" id="KW-0863">Zinc-finger</keyword>
<dbReference type="AlphaFoldDB" id="A0A8J2J3B6"/>
<feature type="chain" id="PRO_5035146024" description="MYND-type domain-containing protein" evidence="4">
    <location>
        <begin position="18"/>
        <end position="393"/>
    </location>
</feature>
<accession>A0A8J2J3B6</accession>
<name>A0A8J2J3B6_FUSEQ</name>
<sequence length="393" mass="44666">MLARTIFFMAFATLSMAAPQDSGNQNAQTKRVEELRAKGLTCNEGVQGSVICSDGQGGDCLPSGCGAGFANPDLLKRCGGCGVVKYCGQPHQKADRPRHKVQCVPIEEQREKLAEEEAKLRANPGEDTNGVDSFTNAVGQFWFFKSTRPYISARFDMMSAILNVRTGEAVEAAIGHALEMLRLCRGDNQGVRSYVPALYFRLGRDQEAYDFIKWHATVPDDKYEWHNTSLPYLDLHDQDAFEPVFEKFHYYNVTFTVALTLIKIRLMKDLESLQDFLQKHSGASEEARRAHLEEEAMSDILLKRTQNVAHDNYKELIAQLKNQIKQLYEKVKKDKPHFWPGVQNPMLYAYDVPTIYTPGSREEALLIFRQSWYSWAETDPDITYIRGIISQDN</sequence>
<keyword evidence="3" id="KW-0862">Zinc</keyword>
<evidence type="ECO:0000256" key="3">
    <source>
        <dbReference type="ARBA" id="ARBA00022833"/>
    </source>
</evidence>
<dbReference type="GO" id="GO:0008270">
    <property type="term" value="F:zinc ion binding"/>
    <property type="evidence" value="ECO:0007669"/>
    <property type="project" value="UniProtKB-KW"/>
</dbReference>
<protein>
    <recommendedName>
        <fullName evidence="5">MYND-type domain-containing protein</fullName>
    </recommendedName>
</protein>
<dbReference type="Proteomes" id="UP000693738">
    <property type="component" value="Unassembled WGS sequence"/>
</dbReference>
<dbReference type="InterPro" id="IPR002893">
    <property type="entry name" value="Znf_MYND"/>
</dbReference>
<proteinExistence type="predicted"/>
<feature type="signal peptide" evidence="4">
    <location>
        <begin position="1"/>
        <end position="17"/>
    </location>
</feature>
<dbReference type="Pfam" id="PF01753">
    <property type="entry name" value="zf-MYND"/>
    <property type="match status" value="1"/>
</dbReference>
<comment type="caution">
    <text evidence="6">The sequence shown here is derived from an EMBL/GenBank/DDBJ whole genome shotgun (WGS) entry which is preliminary data.</text>
</comment>
<dbReference type="EMBL" id="CAJSTJ010000195">
    <property type="protein sequence ID" value="CAG7566185.1"/>
    <property type="molecule type" value="Genomic_DNA"/>
</dbReference>